<keyword evidence="2" id="KW-1185">Reference proteome</keyword>
<organism evidence="1 2">
    <name type="scientific">Trichinella spiralis</name>
    <name type="common">Trichina worm</name>
    <dbReference type="NCBI Taxonomy" id="6334"/>
    <lineage>
        <taxon>Eukaryota</taxon>
        <taxon>Metazoa</taxon>
        <taxon>Ecdysozoa</taxon>
        <taxon>Nematoda</taxon>
        <taxon>Enoplea</taxon>
        <taxon>Dorylaimia</taxon>
        <taxon>Trichinellida</taxon>
        <taxon>Trichinellidae</taxon>
        <taxon>Trichinella</taxon>
    </lineage>
</organism>
<dbReference type="Proteomes" id="UP000054776">
    <property type="component" value="Unassembled WGS sequence"/>
</dbReference>
<evidence type="ECO:0000313" key="2">
    <source>
        <dbReference type="Proteomes" id="UP000054776"/>
    </source>
</evidence>
<accession>A0A0V1C0E0</accession>
<evidence type="ECO:0000313" key="1">
    <source>
        <dbReference type="EMBL" id="KRY42788.1"/>
    </source>
</evidence>
<gene>
    <name evidence="1" type="ORF">T01_3908</name>
</gene>
<name>A0A0V1C0E0_TRISP</name>
<reference evidence="1 2" key="1">
    <citation type="submission" date="2015-01" db="EMBL/GenBank/DDBJ databases">
        <title>Evolution of Trichinella species and genotypes.</title>
        <authorList>
            <person name="Korhonen P.K."/>
            <person name="Edoardo P."/>
            <person name="Giuseppe L.R."/>
            <person name="Gasser R.B."/>
        </authorList>
    </citation>
    <scope>NUCLEOTIDE SEQUENCE [LARGE SCALE GENOMIC DNA]</scope>
    <source>
        <strain evidence="1">ISS3</strain>
    </source>
</reference>
<dbReference type="InParanoid" id="A0A0V1C0E0"/>
<proteinExistence type="predicted"/>
<sequence>MYWLVDTTKNMTLFNRKIEKKMTAFNFITDDDCSIKLLQCYAYIMHEHCTLCNEITMAIII</sequence>
<dbReference type="AlphaFoldDB" id="A0A0V1C0E0"/>
<comment type="caution">
    <text evidence="1">The sequence shown here is derived from an EMBL/GenBank/DDBJ whole genome shotgun (WGS) entry which is preliminary data.</text>
</comment>
<protein>
    <submittedName>
        <fullName evidence="1">Uncharacterized protein</fullName>
    </submittedName>
</protein>
<dbReference type="EMBL" id="JYDH01000003">
    <property type="protein sequence ID" value="KRY42788.1"/>
    <property type="molecule type" value="Genomic_DNA"/>
</dbReference>